<evidence type="ECO:0000256" key="1">
    <source>
        <dbReference type="SAM" id="MobiDB-lite"/>
    </source>
</evidence>
<dbReference type="Proteomes" id="UP000558488">
    <property type="component" value="Unassembled WGS sequence"/>
</dbReference>
<name>A0A7J7RD59_PIPKU</name>
<accession>A0A7J7RD59</accession>
<feature type="region of interest" description="Disordered" evidence="1">
    <location>
        <begin position="1"/>
        <end position="32"/>
    </location>
</feature>
<reference evidence="2 3" key="1">
    <citation type="journal article" date="2020" name="Nature">
        <title>Six reference-quality genomes reveal evolution of bat adaptations.</title>
        <authorList>
            <person name="Jebb D."/>
            <person name="Huang Z."/>
            <person name="Pippel M."/>
            <person name="Hughes G.M."/>
            <person name="Lavrichenko K."/>
            <person name="Devanna P."/>
            <person name="Winkler S."/>
            <person name="Jermiin L.S."/>
            <person name="Skirmuntt E.C."/>
            <person name="Katzourakis A."/>
            <person name="Burkitt-Gray L."/>
            <person name="Ray D.A."/>
            <person name="Sullivan K.A.M."/>
            <person name="Roscito J.G."/>
            <person name="Kirilenko B.M."/>
            <person name="Davalos L.M."/>
            <person name="Corthals A.P."/>
            <person name="Power M.L."/>
            <person name="Jones G."/>
            <person name="Ransome R.D."/>
            <person name="Dechmann D.K.N."/>
            <person name="Locatelli A.G."/>
            <person name="Puechmaille S.J."/>
            <person name="Fedrigo O."/>
            <person name="Jarvis E.D."/>
            <person name="Hiller M."/>
            <person name="Vernes S.C."/>
            <person name="Myers E.W."/>
            <person name="Teeling E.C."/>
        </authorList>
    </citation>
    <scope>NUCLEOTIDE SEQUENCE [LARGE SCALE GENOMIC DNA]</scope>
    <source>
        <strain evidence="2">MPipKuh1</strain>
        <tissue evidence="2">Flight muscle</tissue>
    </source>
</reference>
<organism evidence="2 3">
    <name type="scientific">Pipistrellus kuhlii</name>
    <name type="common">Kuhl's pipistrelle</name>
    <dbReference type="NCBI Taxonomy" id="59472"/>
    <lineage>
        <taxon>Eukaryota</taxon>
        <taxon>Metazoa</taxon>
        <taxon>Chordata</taxon>
        <taxon>Craniata</taxon>
        <taxon>Vertebrata</taxon>
        <taxon>Euteleostomi</taxon>
        <taxon>Mammalia</taxon>
        <taxon>Eutheria</taxon>
        <taxon>Laurasiatheria</taxon>
        <taxon>Chiroptera</taxon>
        <taxon>Yangochiroptera</taxon>
        <taxon>Vespertilionidae</taxon>
        <taxon>Pipistrellus</taxon>
    </lineage>
</organism>
<keyword evidence="3" id="KW-1185">Reference proteome</keyword>
<protein>
    <submittedName>
        <fullName evidence="2">Uncharacterized protein</fullName>
    </submittedName>
</protein>
<feature type="region of interest" description="Disordered" evidence="1">
    <location>
        <begin position="185"/>
        <end position="247"/>
    </location>
</feature>
<evidence type="ECO:0000313" key="2">
    <source>
        <dbReference type="EMBL" id="KAF6274082.1"/>
    </source>
</evidence>
<sequence length="247" mass="25318">MTVSVQGGAGKGRCRGRRIPPSSLPSSVGLRGRTRGFQADPASVSQAHPYVVAASSQNRPCLPDRLPPHSPTVRAPFFPGCLWLRALWPLGVGFPCLQIPPGLPGLPLFPRPQCAWPGLGWSPARWCPGAGCWAGPAAGGRRGAPAPRCWSTGKVATPGQLCRLCEGRGALSPAGAGLSGENSRGLGFGTASPGDLPGAKAEPCAGRAERAGGSWRPGFTSWLGTALERPGVPGPPGGRETSLEATQ</sequence>
<dbReference type="EMBL" id="JACAGB010000081">
    <property type="protein sequence ID" value="KAF6274082.1"/>
    <property type="molecule type" value="Genomic_DNA"/>
</dbReference>
<comment type="caution">
    <text evidence="2">The sequence shown here is derived from an EMBL/GenBank/DDBJ whole genome shotgun (WGS) entry which is preliminary data.</text>
</comment>
<proteinExistence type="predicted"/>
<gene>
    <name evidence="2" type="ORF">mPipKuh1_010683</name>
</gene>
<dbReference type="AlphaFoldDB" id="A0A7J7RD59"/>
<evidence type="ECO:0000313" key="3">
    <source>
        <dbReference type="Proteomes" id="UP000558488"/>
    </source>
</evidence>